<sequence length="292" mass="32948">MDEDSWHSASTNTQNLMHSVVDNRRMCRKSHRGEVVWPPHLETALIEGLQQYRPPVSRQTVLLRQYPGRNKFISHYIFSKTGEYRTTKQVGSRVQQLRELWPSRELRDLLFSTPSPRVESPWTTPETPGTATSHLTVLIAIMSEEGSRGGPYQSPEQTPQRGESVVHLSQEPRRLVDIDASVVLASASAIMAQSRFDVCTEEGVVHSEVVEHQSLEDIQAPRPGYFYRIGLVPSFWEVIVNSPDPARYTILHQATNLDGAIVFSATYAFRYGSESSTGWSTQSLYERTSASI</sequence>
<dbReference type="PANTHER" id="PTHR11834">
    <property type="entry name" value="TRANSCRIPTIONAL ENHANCER FACTOR TEF RELATED"/>
    <property type="match status" value="1"/>
</dbReference>
<keyword evidence="3" id="KW-0805">Transcription regulation</keyword>
<gene>
    <name evidence="8" type="ORF">C8F04DRAFT_1267728</name>
</gene>
<dbReference type="PROSITE" id="PS51088">
    <property type="entry name" value="TEA_2"/>
    <property type="match status" value="1"/>
</dbReference>
<feature type="DNA-binding region" description="TEA" evidence="6">
    <location>
        <begin position="30"/>
        <end position="104"/>
    </location>
</feature>
<proteinExistence type="inferred from homology"/>
<dbReference type="InterPro" id="IPR000818">
    <property type="entry name" value="TEA/ATTS_dom"/>
</dbReference>
<protein>
    <recommendedName>
        <fullName evidence="7">TEA domain-containing protein</fullName>
    </recommendedName>
</protein>
<dbReference type="InterPro" id="IPR050937">
    <property type="entry name" value="TEC1_TEAD_TF"/>
</dbReference>
<dbReference type="GO" id="GO:0005634">
    <property type="term" value="C:nucleus"/>
    <property type="evidence" value="ECO:0007669"/>
    <property type="project" value="UniProtKB-SubCell"/>
</dbReference>
<evidence type="ECO:0000313" key="9">
    <source>
        <dbReference type="Proteomes" id="UP001218188"/>
    </source>
</evidence>
<evidence type="ECO:0000313" key="8">
    <source>
        <dbReference type="EMBL" id="KAJ7026818.1"/>
    </source>
</evidence>
<evidence type="ECO:0000256" key="4">
    <source>
        <dbReference type="ARBA" id="ARBA00023163"/>
    </source>
</evidence>
<dbReference type="EMBL" id="JARJCM010000133">
    <property type="protein sequence ID" value="KAJ7026818.1"/>
    <property type="molecule type" value="Genomic_DNA"/>
</dbReference>
<dbReference type="Proteomes" id="UP001218188">
    <property type="component" value="Unassembled WGS sequence"/>
</dbReference>
<evidence type="ECO:0000256" key="6">
    <source>
        <dbReference type="PROSITE-ProRule" id="PRU00505"/>
    </source>
</evidence>
<dbReference type="GO" id="GO:0000981">
    <property type="term" value="F:DNA-binding transcription factor activity, RNA polymerase II-specific"/>
    <property type="evidence" value="ECO:0007669"/>
    <property type="project" value="TreeGrafter"/>
</dbReference>
<feature type="domain" description="TEA" evidence="7">
    <location>
        <begin position="30"/>
        <end position="104"/>
    </location>
</feature>
<dbReference type="SMART" id="SM00426">
    <property type="entry name" value="TEA"/>
    <property type="match status" value="1"/>
</dbReference>
<evidence type="ECO:0000256" key="3">
    <source>
        <dbReference type="ARBA" id="ARBA00023015"/>
    </source>
</evidence>
<organism evidence="8 9">
    <name type="scientific">Mycena alexandri</name>
    <dbReference type="NCBI Taxonomy" id="1745969"/>
    <lineage>
        <taxon>Eukaryota</taxon>
        <taxon>Fungi</taxon>
        <taxon>Dikarya</taxon>
        <taxon>Basidiomycota</taxon>
        <taxon>Agaricomycotina</taxon>
        <taxon>Agaricomycetes</taxon>
        <taxon>Agaricomycetidae</taxon>
        <taxon>Agaricales</taxon>
        <taxon>Marasmiineae</taxon>
        <taxon>Mycenaceae</taxon>
        <taxon>Mycena</taxon>
    </lineage>
</organism>
<dbReference type="Gene3D" id="6.10.20.40">
    <property type="entry name" value="TEA/ATTS domain"/>
    <property type="match status" value="1"/>
</dbReference>
<keyword evidence="5" id="KW-0539">Nucleus</keyword>
<dbReference type="PANTHER" id="PTHR11834:SF0">
    <property type="entry name" value="PROTEIN SCALLOPED"/>
    <property type="match status" value="1"/>
</dbReference>
<name>A0AAD6SFR2_9AGAR</name>
<dbReference type="PRINTS" id="PR00065">
    <property type="entry name" value="TEADOMAIN"/>
</dbReference>
<accession>A0AAD6SFR2</accession>
<keyword evidence="4" id="KW-0804">Transcription</keyword>
<dbReference type="Pfam" id="PF01285">
    <property type="entry name" value="TEA"/>
    <property type="match status" value="1"/>
</dbReference>
<comment type="caution">
    <text evidence="8">The sequence shown here is derived from an EMBL/GenBank/DDBJ whole genome shotgun (WGS) entry which is preliminary data.</text>
</comment>
<evidence type="ECO:0000256" key="2">
    <source>
        <dbReference type="ARBA" id="ARBA00008421"/>
    </source>
</evidence>
<evidence type="ECO:0000256" key="1">
    <source>
        <dbReference type="ARBA" id="ARBA00004123"/>
    </source>
</evidence>
<comment type="subcellular location">
    <subcellularLocation>
        <location evidence="1">Nucleus</location>
    </subcellularLocation>
</comment>
<dbReference type="GO" id="GO:0000978">
    <property type="term" value="F:RNA polymerase II cis-regulatory region sequence-specific DNA binding"/>
    <property type="evidence" value="ECO:0007669"/>
    <property type="project" value="TreeGrafter"/>
</dbReference>
<evidence type="ECO:0000259" key="7">
    <source>
        <dbReference type="PROSITE" id="PS51088"/>
    </source>
</evidence>
<reference evidence="8" key="1">
    <citation type="submission" date="2023-03" db="EMBL/GenBank/DDBJ databases">
        <title>Massive genome expansion in bonnet fungi (Mycena s.s.) driven by repeated elements and novel gene families across ecological guilds.</title>
        <authorList>
            <consortium name="Lawrence Berkeley National Laboratory"/>
            <person name="Harder C.B."/>
            <person name="Miyauchi S."/>
            <person name="Viragh M."/>
            <person name="Kuo A."/>
            <person name="Thoen E."/>
            <person name="Andreopoulos B."/>
            <person name="Lu D."/>
            <person name="Skrede I."/>
            <person name="Drula E."/>
            <person name="Henrissat B."/>
            <person name="Morin E."/>
            <person name="Kohler A."/>
            <person name="Barry K."/>
            <person name="LaButti K."/>
            <person name="Morin E."/>
            <person name="Salamov A."/>
            <person name="Lipzen A."/>
            <person name="Mereny Z."/>
            <person name="Hegedus B."/>
            <person name="Baldrian P."/>
            <person name="Stursova M."/>
            <person name="Weitz H."/>
            <person name="Taylor A."/>
            <person name="Grigoriev I.V."/>
            <person name="Nagy L.G."/>
            <person name="Martin F."/>
            <person name="Kauserud H."/>
        </authorList>
    </citation>
    <scope>NUCLEOTIDE SEQUENCE</scope>
    <source>
        <strain evidence="8">CBHHK200</strain>
    </source>
</reference>
<dbReference type="InterPro" id="IPR038096">
    <property type="entry name" value="TEA/ATTS_sf"/>
</dbReference>
<dbReference type="AlphaFoldDB" id="A0AAD6SFR2"/>
<keyword evidence="9" id="KW-1185">Reference proteome</keyword>
<dbReference type="GO" id="GO:0005667">
    <property type="term" value="C:transcription regulator complex"/>
    <property type="evidence" value="ECO:0007669"/>
    <property type="project" value="TreeGrafter"/>
</dbReference>
<evidence type="ECO:0000256" key="5">
    <source>
        <dbReference type="ARBA" id="ARBA00023242"/>
    </source>
</evidence>
<comment type="similarity">
    <text evidence="2">Belongs to the TEC1 family.</text>
</comment>